<dbReference type="AlphaFoldDB" id="A0A915KW72"/>
<sequence length="156" mass="17616">MASHMIVIGAPILLIGECQQIIDSRSPCWLKNTIIRSKKIWLIARFKGFVHCFQAKIYAKSTLHLPQPLIFKTCACLPGNVRVKLAALRPPSVTISTYWMTYDLLNDDAPKAKLAATICGRSCRPRSKIKRPRCVQSVERLSIWIFVRGFLAFSKG</sequence>
<name>A0A915KW72_ROMCU</name>
<keyword evidence="1" id="KW-1185">Reference proteome</keyword>
<proteinExistence type="predicted"/>
<organism evidence="1 2">
    <name type="scientific">Romanomermis culicivorax</name>
    <name type="common">Nematode worm</name>
    <dbReference type="NCBI Taxonomy" id="13658"/>
    <lineage>
        <taxon>Eukaryota</taxon>
        <taxon>Metazoa</taxon>
        <taxon>Ecdysozoa</taxon>
        <taxon>Nematoda</taxon>
        <taxon>Enoplea</taxon>
        <taxon>Dorylaimia</taxon>
        <taxon>Mermithida</taxon>
        <taxon>Mermithoidea</taxon>
        <taxon>Mermithidae</taxon>
        <taxon>Romanomermis</taxon>
    </lineage>
</organism>
<accession>A0A915KW72</accession>
<protein>
    <submittedName>
        <fullName evidence="2">Uncharacterized protein</fullName>
    </submittedName>
</protein>
<evidence type="ECO:0000313" key="2">
    <source>
        <dbReference type="WBParaSite" id="nRc.2.0.1.t42399-RA"/>
    </source>
</evidence>
<dbReference type="WBParaSite" id="nRc.2.0.1.t42399-RA">
    <property type="protein sequence ID" value="nRc.2.0.1.t42399-RA"/>
    <property type="gene ID" value="nRc.2.0.1.g42399"/>
</dbReference>
<evidence type="ECO:0000313" key="1">
    <source>
        <dbReference type="Proteomes" id="UP000887565"/>
    </source>
</evidence>
<reference evidence="2" key="1">
    <citation type="submission" date="2022-11" db="UniProtKB">
        <authorList>
            <consortium name="WormBaseParasite"/>
        </authorList>
    </citation>
    <scope>IDENTIFICATION</scope>
</reference>
<dbReference type="Proteomes" id="UP000887565">
    <property type="component" value="Unplaced"/>
</dbReference>